<comment type="caution">
    <text evidence="2">The sequence shown here is derived from an EMBL/GenBank/DDBJ whole genome shotgun (WGS) entry which is preliminary data.</text>
</comment>
<sequence>VNDIYNAGDHTETGGHQPGGGVGIGGHQSGGGGYLTGGGIDGFPNGDGGGYDGYSRGTKMYSNKPSTETNLAMLGGTIYKAKPIATANLLMMILARSHPDTPGLALPLALLTLDMELSITISIVVAQDIKHSINAICVRIKAQHLLILGSNPVAHLGMTVPTLTARGDPQGVIEIDVANVIIPHLAVAGHSRALGGPRILGAHQATTGGMGSLLVELRVDYVLDRRPIELRNSMSLPSDLSLGIILSALDAIISHALRVS</sequence>
<evidence type="ECO:0000313" key="3">
    <source>
        <dbReference type="Proteomes" id="UP000574390"/>
    </source>
</evidence>
<dbReference type="Proteomes" id="UP000574390">
    <property type="component" value="Unassembled WGS sequence"/>
</dbReference>
<evidence type="ECO:0000313" key="2">
    <source>
        <dbReference type="EMBL" id="KAF4741292.1"/>
    </source>
</evidence>
<name>A0A7J6T989_PEROL</name>
<dbReference type="AlphaFoldDB" id="A0A7J6T989"/>
<dbReference type="EMBL" id="JABANM010009203">
    <property type="protein sequence ID" value="KAF4741292.1"/>
    <property type="molecule type" value="Genomic_DNA"/>
</dbReference>
<reference evidence="2 3" key="1">
    <citation type="submission" date="2020-04" db="EMBL/GenBank/DDBJ databases">
        <title>Perkinsus olseni comparative genomics.</title>
        <authorList>
            <person name="Bogema D.R."/>
        </authorList>
    </citation>
    <scope>NUCLEOTIDE SEQUENCE [LARGE SCALE GENOMIC DNA]</scope>
    <source>
        <strain evidence="2">ATCC PRA-205</strain>
    </source>
</reference>
<evidence type="ECO:0000256" key="1">
    <source>
        <dbReference type="SAM" id="MobiDB-lite"/>
    </source>
</evidence>
<feature type="non-terminal residue" evidence="2">
    <location>
        <position position="260"/>
    </location>
</feature>
<organism evidence="2 3">
    <name type="scientific">Perkinsus olseni</name>
    <name type="common">Perkinsus atlanticus</name>
    <dbReference type="NCBI Taxonomy" id="32597"/>
    <lineage>
        <taxon>Eukaryota</taxon>
        <taxon>Sar</taxon>
        <taxon>Alveolata</taxon>
        <taxon>Perkinsozoa</taxon>
        <taxon>Perkinsea</taxon>
        <taxon>Perkinsida</taxon>
        <taxon>Perkinsidae</taxon>
        <taxon>Perkinsus</taxon>
    </lineage>
</organism>
<feature type="region of interest" description="Disordered" evidence="1">
    <location>
        <begin position="1"/>
        <end position="28"/>
    </location>
</feature>
<proteinExistence type="predicted"/>
<gene>
    <name evidence="2" type="ORF">FOZ62_010411</name>
</gene>
<protein>
    <submittedName>
        <fullName evidence="2">Uncharacterized protein</fullName>
    </submittedName>
</protein>
<accession>A0A7J6T989</accession>
<feature type="compositionally biased region" description="Gly residues" evidence="1">
    <location>
        <begin position="16"/>
        <end position="28"/>
    </location>
</feature>